<keyword evidence="5 9" id="KW-0560">Oxidoreductase</keyword>
<dbReference type="InterPro" id="IPR017972">
    <property type="entry name" value="Cyt_P450_CS"/>
</dbReference>
<sequence>MPSPFTAIGRFTDKPSFLYWHKTRGLPLPPGPNGSLFVGNLSDLPKSEEPEALHWLRHKDLYGPISSVTVMGHVFVIINNAQIAFELLEKRSAIYSSRPKQVFAGELLGWENAVALLPYSTQLRTHRRNASRLLGSRIKVTDTPLRSLQEAECGHFLLHVLKDPSGLVKYVRREAGAVIMKSIYGYTIESHGIDPLVAGAEQIGIEFAQAAVPGCWVVDMLPFLKWLPDWCPGAKFKQSGRKWRRNLMEFTETPHAFVKAQISHGRHTPSLLSGLLEQKNLSPEDEDFHKWTALSIYAAGADTVVSAIASFFLAMQIYPEVQHKAQEEIDRVVGPERLPNSKDRENLPYIDALVKETLRWKPVAPMGLPHTSTADDIFEGYSIPRGATLLPNVWSVTLLSPLALYPSSNEVNRFFTHDPATYSDPMTFNPDRFLSSDKNLTPEFDPHRFAFGFGRRVCPGRFLADSMIFLTIAQSLAVFNIRKARTTDTGVEIEPDIGFKPGVVSHPAPFSARVTPRSEKHEQLVRDVEKVFPWEKSDADKLDGRWSLHRRGREQEACGEV</sequence>
<dbReference type="GO" id="GO:0004497">
    <property type="term" value="F:monooxygenase activity"/>
    <property type="evidence" value="ECO:0007669"/>
    <property type="project" value="UniProtKB-KW"/>
</dbReference>
<dbReference type="PANTHER" id="PTHR46300:SF7">
    <property type="entry name" value="P450, PUTATIVE (EUROFUNG)-RELATED"/>
    <property type="match status" value="1"/>
</dbReference>
<dbReference type="STRING" id="1392250.A0A2I2GGI9"/>
<comment type="similarity">
    <text evidence="2 9">Belongs to the cytochrome P450 family.</text>
</comment>
<dbReference type="AlphaFoldDB" id="A0A2I2GGI9"/>
<keyword evidence="6 8" id="KW-0408">Iron</keyword>
<accession>A0A2I2GGI9</accession>
<gene>
    <name evidence="10" type="ORF">P170DRAFT_453549</name>
</gene>
<dbReference type="RefSeq" id="XP_024707300.1">
    <property type="nucleotide sequence ID" value="XM_024851367.1"/>
</dbReference>
<proteinExistence type="inferred from homology"/>
<evidence type="ECO:0000256" key="4">
    <source>
        <dbReference type="ARBA" id="ARBA00022723"/>
    </source>
</evidence>
<evidence type="ECO:0000256" key="2">
    <source>
        <dbReference type="ARBA" id="ARBA00010617"/>
    </source>
</evidence>
<dbReference type="CDD" id="cd11065">
    <property type="entry name" value="CYP64-like"/>
    <property type="match status" value="1"/>
</dbReference>
<evidence type="ECO:0000256" key="6">
    <source>
        <dbReference type="ARBA" id="ARBA00023004"/>
    </source>
</evidence>
<dbReference type="GO" id="GO:0016705">
    <property type="term" value="F:oxidoreductase activity, acting on paired donors, with incorporation or reduction of molecular oxygen"/>
    <property type="evidence" value="ECO:0007669"/>
    <property type="project" value="InterPro"/>
</dbReference>
<evidence type="ECO:0000313" key="10">
    <source>
        <dbReference type="EMBL" id="PLB51998.1"/>
    </source>
</evidence>
<organism evidence="10 11">
    <name type="scientific">Aspergillus steynii IBT 23096</name>
    <dbReference type="NCBI Taxonomy" id="1392250"/>
    <lineage>
        <taxon>Eukaryota</taxon>
        <taxon>Fungi</taxon>
        <taxon>Dikarya</taxon>
        <taxon>Ascomycota</taxon>
        <taxon>Pezizomycotina</taxon>
        <taxon>Eurotiomycetes</taxon>
        <taxon>Eurotiomycetidae</taxon>
        <taxon>Eurotiales</taxon>
        <taxon>Aspergillaceae</taxon>
        <taxon>Aspergillus</taxon>
        <taxon>Aspergillus subgen. Circumdati</taxon>
    </lineage>
</organism>
<keyword evidence="11" id="KW-1185">Reference proteome</keyword>
<evidence type="ECO:0000256" key="3">
    <source>
        <dbReference type="ARBA" id="ARBA00022617"/>
    </source>
</evidence>
<reference evidence="10 11" key="1">
    <citation type="submission" date="2016-12" db="EMBL/GenBank/DDBJ databases">
        <title>The genomes of Aspergillus section Nigri reveals drivers in fungal speciation.</title>
        <authorList>
            <consortium name="DOE Joint Genome Institute"/>
            <person name="Vesth T.C."/>
            <person name="Nybo J."/>
            <person name="Theobald S."/>
            <person name="Brandl J."/>
            <person name="Frisvad J.C."/>
            <person name="Nielsen K.F."/>
            <person name="Lyhne E.K."/>
            <person name="Kogle M.E."/>
            <person name="Kuo A."/>
            <person name="Riley R."/>
            <person name="Clum A."/>
            <person name="Nolan M."/>
            <person name="Lipzen A."/>
            <person name="Salamov A."/>
            <person name="Henrissat B."/>
            <person name="Wiebenga A."/>
            <person name="De Vries R.P."/>
            <person name="Grigoriev I.V."/>
            <person name="Mortensen U.H."/>
            <person name="Andersen M.R."/>
            <person name="Baker S.E."/>
        </authorList>
    </citation>
    <scope>NUCLEOTIDE SEQUENCE [LARGE SCALE GENOMIC DNA]</scope>
    <source>
        <strain evidence="10 11">IBT 23096</strain>
    </source>
</reference>
<dbReference type="PROSITE" id="PS00086">
    <property type="entry name" value="CYTOCHROME_P450"/>
    <property type="match status" value="1"/>
</dbReference>
<dbReference type="GeneID" id="36559066"/>
<protein>
    <submittedName>
        <fullName evidence="10">Putative cytochrome P450 oxidoreductase</fullName>
    </submittedName>
</protein>
<dbReference type="GO" id="GO:0020037">
    <property type="term" value="F:heme binding"/>
    <property type="evidence" value="ECO:0007669"/>
    <property type="project" value="InterPro"/>
</dbReference>
<dbReference type="VEuPathDB" id="FungiDB:P170DRAFT_453549"/>
<dbReference type="InterPro" id="IPR001128">
    <property type="entry name" value="Cyt_P450"/>
</dbReference>
<dbReference type="Pfam" id="PF00067">
    <property type="entry name" value="p450"/>
    <property type="match status" value="2"/>
</dbReference>
<keyword evidence="7 9" id="KW-0503">Monooxygenase</keyword>
<dbReference type="InterPro" id="IPR050364">
    <property type="entry name" value="Cytochrome_P450_fung"/>
</dbReference>
<comment type="caution">
    <text evidence="10">The sequence shown here is derived from an EMBL/GenBank/DDBJ whole genome shotgun (WGS) entry which is preliminary data.</text>
</comment>
<dbReference type="SUPFAM" id="SSF48264">
    <property type="entry name" value="Cytochrome P450"/>
    <property type="match status" value="1"/>
</dbReference>
<dbReference type="InterPro" id="IPR036396">
    <property type="entry name" value="Cyt_P450_sf"/>
</dbReference>
<keyword evidence="4 8" id="KW-0479">Metal-binding</keyword>
<dbReference type="PRINTS" id="PR00385">
    <property type="entry name" value="P450"/>
</dbReference>
<feature type="binding site" description="axial binding residue" evidence="8">
    <location>
        <position position="458"/>
    </location>
    <ligand>
        <name>heme</name>
        <dbReference type="ChEBI" id="CHEBI:30413"/>
    </ligand>
    <ligandPart>
        <name>Fe</name>
        <dbReference type="ChEBI" id="CHEBI:18248"/>
    </ligandPart>
</feature>
<dbReference type="OrthoDB" id="2789670at2759"/>
<evidence type="ECO:0000256" key="5">
    <source>
        <dbReference type="ARBA" id="ARBA00023002"/>
    </source>
</evidence>
<dbReference type="InterPro" id="IPR002401">
    <property type="entry name" value="Cyt_P450_E_grp-I"/>
</dbReference>
<dbReference type="GO" id="GO:0005506">
    <property type="term" value="F:iron ion binding"/>
    <property type="evidence" value="ECO:0007669"/>
    <property type="project" value="InterPro"/>
</dbReference>
<comment type="cofactor">
    <cofactor evidence="1 8">
        <name>heme</name>
        <dbReference type="ChEBI" id="CHEBI:30413"/>
    </cofactor>
</comment>
<keyword evidence="3 8" id="KW-0349">Heme</keyword>
<name>A0A2I2GGI9_9EURO</name>
<dbReference type="PRINTS" id="PR00463">
    <property type="entry name" value="EP450I"/>
</dbReference>
<evidence type="ECO:0000313" key="11">
    <source>
        <dbReference type="Proteomes" id="UP000234275"/>
    </source>
</evidence>
<dbReference type="PANTHER" id="PTHR46300">
    <property type="entry name" value="P450, PUTATIVE (EUROFUNG)-RELATED-RELATED"/>
    <property type="match status" value="1"/>
</dbReference>
<dbReference type="Gene3D" id="1.10.630.10">
    <property type="entry name" value="Cytochrome P450"/>
    <property type="match status" value="1"/>
</dbReference>
<evidence type="ECO:0000256" key="8">
    <source>
        <dbReference type="PIRSR" id="PIRSR602401-1"/>
    </source>
</evidence>
<evidence type="ECO:0000256" key="1">
    <source>
        <dbReference type="ARBA" id="ARBA00001971"/>
    </source>
</evidence>
<evidence type="ECO:0000256" key="7">
    <source>
        <dbReference type="ARBA" id="ARBA00023033"/>
    </source>
</evidence>
<dbReference type="Proteomes" id="UP000234275">
    <property type="component" value="Unassembled WGS sequence"/>
</dbReference>
<evidence type="ECO:0000256" key="9">
    <source>
        <dbReference type="RuleBase" id="RU000461"/>
    </source>
</evidence>
<dbReference type="EMBL" id="MSFO01000002">
    <property type="protein sequence ID" value="PLB51998.1"/>
    <property type="molecule type" value="Genomic_DNA"/>
</dbReference>